<dbReference type="InterPro" id="IPR029062">
    <property type="entry name" value="Class_I_gatase-like"/>
</dbReference>
<accession>A0ABQ2DP47</accession>
<dbReference type="SMART" id="SM00342">
    <property type="entry name" value="HTH_ARAC"/>
    <property type="match status" value="1"/>
</dbReference>
<dbReference type="InterPro" id="IPR009057">
    <property type="entry name" value="Homeodomain-like_sf"/>
</dbReference>
<evidence type="ECO:0000313" key="4">
    <source>
        <dbReference type="EMBL" id="GGJ64291.1"/>
    </source>
</evidence>
<dbReference type="Pfam" id="PF01965">
    <property type="entry name" value="DJ-1_PfpI"/>
    <property type="match status" value="1"/>
</dbReference>
<dbReference type="InterPro" id="IPR018060">
    <property type="entry name" value="HTH_AraC"/>
</dbReference>
<dbReference type="PROSITE" id="PS01124">
    <property type="entry name" value="HTH_ARAC_FAMILY_2"/>
    <property type="match status" value="1"/>
</dbReference>
<protein>
    <submittedName>
        <fullName evidence="4">AraC family transcriptional regulator</fullName>
    </submittedName>
</protein>
<name>A0ABQ2DP47_9MICC</name>
<evidence type="ECO:0000256" key="2">
    <source>
        <dbReference type="ARBA" id="ARBA00023163"/>
    </source>
</evidence>
<evidence type="ECO:0000313" key="5">
    <source>
        <dbReference type="Proteomes" id="UP000606115"/>
    </source>
</evidence>
<dbReference type="PANTHER" id="PTHR43130">
    <property type="entry name" value="ARAC-FAMILY TRANSCRIPTIONAL REGULATOR"/>
    <property type="match status" value="1"/>
</dbReference>
<dbReference type="Pfam" id="PF12833">
    <property type="entry name" value="HTH_18"/>
    <property type="match status" value="1"/>
</dbReference>
<keyword evidence="5" id="KW-1185">Reference proteome</keyword>
<dbReference type="EMBL" id="BMKX01000006">
    <property type="protein sequence ID" value="GGJ64291.1"/>
    <property type="molecule type" value="Genomic_DNA"/>
</dbReference>
<evidence type="ECO:0000256" key="1">
    <source>
        <dbReference type="ARBA" id="ARBA00023015"/>
    </source>
</evidence>
<gene>
    <name evidence="4" type="ORF">GCM10007173_24060</name>
</gene>
<dbReference type="Gene3D" id="3.40.50.880">
    <property type="match status" value="1"/>
</dbReference>
<dbReference type="PANTHER" id="PTHR43130:SF3">
    <property type="entry name" value="HTH-TYPE TRANSCRIPTIONAL REGULATOR RV1931C"/>
    <property type="match status" value="1"/>
</dbReference>
<dbReference type="CDD" id="cd03137">
    <property type="entry name" value="GATase1_AraC_1"/>
    <property type="match status" value="1"/>
</dbReference>
<dbReference type="SUPFAM" id="SSF52317">
    <property type="entry name" value="Class I glutamine amidotransferase-like"/>
    <property type="match status" value="1"/>
</dbReference>
<evidence type="ECO:0000259" key="3">
    <source>
        <dbReference type="PROSITE" id="PS01124"/>
    </source>
</evidence>
<dbReference type="InterPro" id="IPR052158">
    <property type="entry name" value="INH-QAR"/>
</dbReference>
<keyword evidence="1" id="KW-0805">Transcription regulation</keyword>
<proteinExistence type="predicted"/>
<keyword evidence="2" id="KW-0804">Transcription</keyword>
<comment type="caution">
    <text evidence="4">The sequence shown here is derived from an EMBL/GenBank/DDBJ whole genome shotgun (WGS) entry which is preliminary data.</text>
</comment>
<organism evidence="4 5">
    <name type="scientific">Glutamicibacter ardleyensis</name>
    <dbReference type="NCBI Taxonomy" id="225894"/>
    <lineage>
        <taxon>Bacteria</taxon>
        <taxon>Bacillati</taxon>
        <taxon>Actinomycetota</taxon>
        <taxon>Actinomycetes</taxon>
        <taxon>Micrococcales</taxon>
        <taxon>Micrococcaceae</taxon>
        <taxon>Glutamicibacter</taxon>
    </lineage>
</organism>
<dbReference type="SUPFAM" id="SSF46689">
    <property type="entry name" value="Homeodomain-like"/>
    <property type="match status" value="2"/>
</dbReference>
<dbReference type="Proteomes" id="UP000606115">
    <property type="component" value="Unassembled WGS sequence"/>
</dbReference>
<dbReference type="InterPro" id="IPR002818">
    <property type="entry name" value="DJ-1/PfpI"/>
</dbReference>
<feature type="domain" description="HTH araC/xylS-type" evidence="3">
    <location>
        <begin position="169"/>
        <end position="267"/>
    </location>
</feature>
<dbReference type="Gene3D" id="1.10.10.60">
    <property type="entry name" value="Homeodomain-like"/>
    <property type="match status" value="2"/>
</dbReference>
<reference evidence="5" key="1">
    <citation type="journal article" date="2019" name="Int. J. Syst. Evol. Microbiol.">
        <title>The Global Catalogue of Microorganisms (GCM) 10K type strain sequencing project: providing services to taxonomists for standard genome sequencing and annotation.</title>
        <authorList>
            <consortium name="The Broad Institute Genomics Platform"/>
            <consortium name="The Broad Institute Genome Sequencing Center for Infectious Disease"/>
            <person name="Wu L."/>
            <person name="Ma J."/>
        </authorList>
    </citation>
    <scope>NUCLEOTIDE SEQUENCE [LARGE SCALE GENOMIC DNA]</scope>
    <source>
        <strain evidence="5">CGMCC 1.3685</strain>
    </source>
</reference>
<sequence length="272" mass="29505">MVELTDSSQAMADETLEWAQNADLILIPGLGDFTATPPNQYLETIREAHQRGAVVASLCSGAFVLAQTGLLDGLTATTHWALTDELASRFLEINVDPAVLFVGESRVWTSAGVAAGIDLSIHLIGQFCGSSVASTIARSMVMAPHRTGGQAQFLTTPVAVKHGDGQAMMTVRTLMMKDPTRTLTLSDFAGEACMSERTFLRHFLAETGSTPHQWAMSWRIDEACKLLEESHGSIAEVSAAVGFGTPVTFRQRFRVLKGVSPMEYRQAFRKPE</sequence>